<proteinExistence type="predicted"/>
<organism evidence="1 2">
    <name type="scientific">Candidatus Methylomirabilis tolerans</name>
    <dbReference type="NCBI Taxonomy" id="3123416"/>
    <lineage>
        <taxon>Bacteria</taxon>
        <taxon>Candidatus Methylomirabilota</taxon>
        <taxon>Candidatus Methylomirabilia</taxon>
        <taxon>Candidatus Methylomirabilales</taxon>
        <taxon>Candidatus Methylomirabilaceae</taxon>
        <taxon>Candidatus Methylomirabilis</taxon>
    </lineage>
</organism>
<sequence length="193" mass="22117">MQDAWVEQMEQTLNPMAVPMDNPIGAIESKDRQAILAALLVHLWHGYRKMRDCLMGLEDAMLQGNREQARSLLRQIMRFCGTSFRYEEDAVLPALDHHIGSEQLHELTVAHDLVIRHVRRLEDLLSTSPDGEEHIEHSRTLIHALLMQVACTAGLTLLIETLPQDALIRILQARERALVEGKDLYEWDKEIRG</sequence>
<dbReference type="AlphaFoldDB" id="A0AAJ1AIZ5"/>
<accession>A0AAJ1AIZ5</accession>
<gene>
    <name evidence="1" type="ORF">K8G79_07295</name>
</gene>
<evidence type="ECO:0008006" key="3">
    <source>
        <dbReference type="Google" id="ProtNLM"/>
    </source>
</evidence>
<evidence type="ECO:0000313" key="2">
    <source>
        <dbReference type="Proteomes" id="UP001197609"/>
    </source>
</evidence>
<comment type="caution">
    <text evidence="1">The sequence shown here is derived from an EMBL/GenBank/DDBJ whole genome shotgun (WGS) entry which is preliminary data.</text>
</comment>
<protein>
    <recommendedName>
        <fullName evidence="3">Hemerythrin-like domain-containing protein</fullName>
    </recommendedName>
</protein>
<name>A0AAJ1AIZ5_9BACT</name>
<dbReference type="EMBL" id="JAIOIU010000087">
    <property type="protein sequence ID" value="MBZ0159923.1"/>
    <property type="molecule type" value="Genomic_DNA"/>
</dbReference>
<evidence type="ECO:0000313" key="1">
    <source>
        <dbReference type="EMBL" id="MBZ0159923.1"/>
    </source>
</evidence>
<reference evidence="1 2" key="1">
    <citation type="journal article" date="2021" name="bioRxiv">
        <title>Unraveling nitrogen, sulfur and carbon metabolic pathways and microbial community transcriptional responses to substrate deprivation and toxicity stresses in a bioreactor mimicking anoxic brackish coastal sediment conditions.</title>
        <authorList>
            <person name="Martins P.D."/>
            <person name="Echeveste M.J."/>
            <person name="Arshad A."/>
            <person name="Kurth J."/>
            <person name="Ouboter H."/>
            <person name="Jetten M.S.M."/>
            <person name="Welte C.U."/>
        </authorList>
    </citation>
    <scope>NUCLEOTIDE SEQUENCE [LARGE SCALE GENOMIC DNA]</scope>
    <source>
        <strain evidence="1">MAG_38</strain>
    </source>
</reference>
<dbReference type="Proteomes" id="UP001197609">
    <property type="component" value="Unassembled WGS sequence"/>
</dbReference>